<dbReference type="GO" id="GO:0005829">
    <property type="term" value="C:cytosol"/>
    <property type="evidence" value="ECO:0007669"/>
    <property type="project" value="TreeGrafter"/>
</dbReference>
<evidence type="ECO:0000313" key="4">
    <source>
        <dbReference type="Proteomes" id="UP001472866"/>
    </source>
</evidence>
<dbReference type="SUPFAM" id="SSF53300">
    <property type="entry name" value="vWA-like"/>
    <property type="match status" value="1"/>
</dbReference>
<evidence type="ECO:0000313" key="3">
    <source>
        <dbReference type="EMBL" id="WZN65289.1"/>
    </source>
</evidence>
<dbReference type="EMBL" id="CP151511">
    <property type="protein sequence ID" value="WZN65289.1"/>
    <property type="molecule type" value="Genomic_DNA"/>
</dbReference>
<evidence type="ECO:0000256" key="1">
    <source>
        <dbReference type="SAM" id="MobiDB-lite"/>
    </source>
</evidence>
<feature type="compositionally biased region" description="Basic residues" evidence="1">
    <location>
        <begin position="624"/>
        <end position="634"/>
    </location>
</feature>
<dbReference type="Gene3D" id="3.40.50.410">
    <property type="entry name" value="von Willebrand factor, type A domain"/>
    <property type="match status" value="1"/>
</dbReference>
<proteinExistence type="predicted"/>
<feature type="region of interest" description="Disordered" evidence="1">
    <location>
        <begin position="600"/>
        <end position="643"/>
    </location>
</feature>
<name>A0AAX4PH85_9CHLO</name>
<protein>
    <submittedName>
        <fullName evidence="3">VWFA domain-containing protein</fullName>
    </submittedName>
</protein>
<gene>
    <name evidence="3" type="ORF">HKI87_11g68460</name>
</gene>
<accession>A0AAX4PH85</accession>
<sequence>MPQHTLAEHARGLANWSRCLEKGTLPLLAEEEADQLQEKGSKPWPSEPARTMILAAFARLKLPQLSARFPQIHRAAVAAVLEAVIEYERAVAGVEDEAGREDGAAAEQKESQGAKSEKAGAPPSGREADPKYQRWLAAKRAKEGGGRGGGPGGPSASAGETALPGEEGGEGWWSGVEAAAAEAGADERALKSAVSVARSLVRKWEPAVSSLNTAAAAFSFVDVLLGGRTSSFDVSDGASVWRRKGWDKLDSFRENLERSKPLRDLVRSLGRGAGWGPLRRSPVQHLDLDRGRDGLLRSILEQQETRGLCRSDDLARMLPSEACLLAKGRTTPVAKRLFFSKFVEQSLLSYERDGWHQQPTRVPKPLVREVRPTADRGPILLCVDTSGSMRGVREKVAKALVLECMRAAKEQERGCFVYCFSGPRDVRELELSVDAEGSVDRLLSFLEKVFNGGSDLNEPMKRCMDKLHQAEWSNSDVLIVSDGELRCPQDDLMRQLSGAKDKWNLRVHGVVLPASETIRAKKKGEAESEAEGPDISVLRTLCTNPTRGGKEDICVHVFRDWNAFSTDVFAEEELSIQKSVSRGKLVEEWRQREIARLQDQERLGQKNDRKLRAHPGMKYDKAERKKKQKDKKLKAFPGMNQQF</sequence>
<dbReference type="PANTHER" id="PTHR36846">
    <property type="entry name" value="PROTEIN VIAA"/>
    <property type="match status" value="1"/>
</dbReference>
<feature type="domain" description="VWFA" evidence="2">
    <location>
        <begin position="379"/>
        <end position="484"/>
    </location>
</feature>
<reference evidence="3 4" key="1">
    <citation type="submission" date="2024-03" db="EMBL/GenBank/DDBJ databases">
        <title>Complete genome sequence of the green alga Chloropicon roscoffensis RCC1871.</title>
        <authorList>
            <person name="Lemieux C."/>
            <person name="Pombert J.-F."/>
            <person name="Otis C."/>
            <person name="Turmel M."/>
        </authorList>
    </citation>
    <scope>NUCLEOTIDE SEQUENCE [LARGE SCALE GENOMIC DNA]</scope>
    <source>
        <strain evidence="3 4">RCC1871</strain>
    </source>
</reference>
<organism evidence="3 4">
    <name type="scientific">Chloropicon roscoffensis</name>
    <dbReference type="NCBI Taxonomy" id="1461544"/>
    <lineage>
        <taxon>Eukaryota</taxon>
        <taxon>Viridiplantae</taxon>
        <taxon>Chlorophyta</taxon>
        <taxon>Chloropicophyceae</taxon>
        <taxon>Chloropicales</taxon>
        <taxon>Chloropicaceae</taxon>
        <taxon>Chloropicon</taxon>
    </lineage>
</organism>
<dbReference type="Proteomes" id="UP001472866">
    <property type="component" value="Chromosome 11"/>
</dbReference>
<keyword evidence="4" id="KW-1185">Reference proteome</keyword>
<dbReference type="Pfam" id="PF13519">
    <property type="entry name" value="VWA_2"/>
    <property type="match status" value="1"/>
</dbReference>
<evidence type="ECO:0000259" key="2">
    <source>
        <dbReference type="Pfam" id="PF13519"/>
    </source>
</evidence>
<feature type="region of interest" description="Disordered" evidence="1">
    <location>
        <begin position="96"/>
        <end position="171"/>
    </location>
</feature>
<feature type="compositionally biased region" description="Basic and acidic residues" evidence="1">
    <location>
        <begin position="600"/>
        <end position="610"/>
    </location>
</feature>
<dbReference type="AlphaFoldDB" id="A0AAX4PH85"/>
<feature type="compositionally biased region" description="Basic and acidic residues" evidence="1">
    <location>
        <begin position="100"/>
        <end position="118"/>
    </location>
</feature>
<dbReference type="InterPro" id="IPR036465">
    <property type="entry name" value="vWFA_dom_sf"/>
</dbReference>
<dbReference type="InterPro" id="IPR002035">
    <property type="entry name" value="VWF_A"/>
</dbReference>
<dbReference type="PANTHER" id="PTHR36846:SF1">
    <property type="entry name" value="PROTEIN VIAA"/>
    <property type="match status" value="1"/>
</dbReference>